<protein>
    <submittedName>
        <fullName evidence="5">FCD domain-containing protein</fullName>
    </submittedName>
</protein>
<feature type="domain" description="HTH gntR-type" evidence="4">
    <location>
        <begin position="16"/>
        <end position="84"/>
    </location>
</feature>
<keyword evidence="1" id="KW-0805">Transcription regulation</keyword>
<keyword evidence="3" id="KW-0804">Transcription</keyword>
<dbReference type="SMART" id="SM00895">
    <property type="entry name" value="FCD"/>
    <property type="match status" value="1"/>
</dbReference>
<sequence>MSETKKFKKIAPLKNLSLVDKVELRLIQFFKDNNLVPGDAIPKELDFAESLGVSRTVVREALLRLRTLGLVESKKHRGMILTQPDFIDNFERVLDPKLLGNETLKNLFELRLMLEMGMADSLFARKTQKGIDELEKIVEAGEAEGVDNSIFSLEHEIQFHGKLYQMAGNVTLQRFQVLLLPVFEFVHEQQGLDENYVKGKVVTHRNLLDNLKVGNPETFRTAMRQHLDPHFYRIL</sequence>
<accession>A0ABU2Y898</accession>
<proteinExistence type="predicted"/>
<dbReference type="InterPro" id="IPR011711">
    <property type="entry name" value="GntR_C"/>
</dbReference>
<dbReference type="InterPro" id="IPR036390">
    <property type="entry name" value="WH_DNA-bd_sf"/>
</dbReference>
<dbReference type="Pfam" id="PF00392">
    <property type="entry name" value="GntR"/>
    <property type="match status" value="1"/>
</dbReference>
<dbReference type="Gene3D" id="1.20.120.530">
    <property type="entry name" value="GntR ligand-binding domain-like"/>
    <property type="match status" value="1"/>
</dbReference>
<evidence type="ECO:0000313" key="6">
    <source>
        <dbReference type="Proteomes" id="UP001252186"/>
    </source>
</evidence>
<dbReference type="InterPro" id="IPR008920">
    <property type="entry name" value="TF_FadR/GntR_C"/>
</dbReference>
<keyword evidence="6" id="KW-1185">Reference proteome</keyword>
<name>A0ABU2Y898_9FLAO</name>
<dbReference type="Pfam" id="PF07729">
    <property type="entry name" value="FCD"/>
    <property type="match status" value="1"/>
</dbReference>
<evidence type="ECO:0000259" key="4">
    <source>
        <dbReference type="PROSITE" id="PS50949"/>
    </source>
</evidence>
<keyword evidence="2" id="KW-0238">DNA-binding</keyword>
<dbReference type="SUPFAM" id="SSF48008">
    <property type="entry name" value="GntR ligand-binding domain-like"/>
    <property type="match status" value="1"/>
</dbReference>
<dbReference type="InterPro" id="IPR036388">
    <property type="entry name" value="WH-like_DNA-bd_sf"/>
</dbReference>
<dbReference type="PANTHER" id="PTHR43537:SF5">
    <property type="entry name" value="UXU OPERON TRANSCRIPTIONAL REGULATOR"/>
    <property type="match status" value="1"/>
</dbReference>
<dbReference type="EMBL" id="JAVRHV010000007">
    <property type="protein sequence ID" value="MDT0554025.1"/>
    <property type="molecule type" value="Genomic_DNA"/>
</dbReference>
<evidence type="ECO:0000256" key="1">
    <source>
        <dbReference type="ARBA" id="ARBA00023015"/>
    </source>
</evidence>
<gene>
    <name evidence="5" type="ORF">RM519_12255</name>
</gene>
<evidence type="ECO:0000256" key="3">
    <source>
        <dbReference type="ARBA" id="ARBA00023163"/>
    </source>
</evidence>
<dbReference type="SUPFAM" id="SSF46785">
    <property type="entry name" value="Winged helix' DNA-binding domain"/>
    <property type="match status" value="1"/>
</dbReference>
<dbReference type="InterPro" id="IPR000524">
    <property type="entry name" value="Tscrpt_reg_HTH_GntR"/>
</dbReference>
<dbReference type="CDD" id="cd07377">
    <property type="entry name" value="WHTH_GntR"/>
    <property type="match status" value="1"/>
</dbReference>
<organism evidence="5 6">
    <name type="scientific">Urechidicola vernalis</name>
    <dbReference type="NCBI Taxonomy" id="3075600"/>
    <lineage>
        <taxon>Bacteria</taxon>
        <taxon>Pseudomonadati</taxon>
        <taxon>Bacteroidota</taxon>
        <taxon>Flavobacteriia</taxon>
        <taxon>Flavobacteriales</taxon>
        <taxon>Flavobacteriaceae</taxon>
        <taxon>Urechidicola</taxon>
    </lineage>
</organism>
<reference evidence="5 6" key="1">
    <citation type="submission" date="2023-09" db="EMBL/GenBank/DDBJ databases">
        <authorList>
            <person name="Rey-Velasco X."/>
        </authorList>
    </citation>
    <scope>NUCLEOTIDE SEQUENCE [LARGE SCALE GENOMIC DNA]</scope>
    <source>
        <strain evidence="5 6">P050</strain>
    </source>
</reference>
<dbReference type="SMART" id="SM00345">
    <property type="entry name" value="HTH_GNTR"/>
    <property type="match status" value="1"/>
</dbReference>
<dbReference type="RefSeq" id="WP_311594109.1">
    <property type="nucleotide sequence ID" value="NZ_JAVRHV010000007.1"/>
</dbReference>
<dbReference type="PROSITE" id="PS50949">
    <property type="entry name" value="HTH_GNTR"/>
    <property type="match status" value="1"/>
</dbReference>
<evidence type="ECO:0000256" key="2">
    <source>
        <dbReference type="ARBA" id="ARBA00023125"/>
    </source>
</evidence>
<dbReference type="Gene3D" id="1.10.10.10">
    <property type="entry name" value="Winged helix-like DNA-binding domain superfamily/Winged helix DNA-binding domain"/>
    <property type="match status" value="1"/>
</dbReference>
<dbReference type="PANTHER" id="PTHR43537">
    <property type="entry name" value="TRANSCRIPTIONAL REGULATOR, GNTR FAMILY"/>
    <property type="match status" value="1"/>
</dbReference>
<dbReference type="PRINTS" id="PR00035">
    <property type="entry name" value="HTHGNTR"/>
</dbReference>
<comment type="caution">
    <text evidence="5">The sequence shown here is derived from an EMBL/GenBank/DDBJ whole genome shotgun (WGS) entry which is preliminary data.</text>
</comment>
<evidence type="ECO:0000313" key="5">
    <source>
        <dbReference type="EMBL" id="MDT0554025.1"/>
    </source>
</evidence>
<dbReference type="Proteomes" id="UP001252186">
    <property type="component" value="Unassembled WGS sequence"/>
</dbReference>